<accession>A0A9P3FA76</accession>
<dbReference type="Proteomes" id="UP000710440">
    <property type="component" value="Unassembled WGS sequence"/>
</dbReference>
<evidence type="ECO:0000313" key="1">
    <source>
        <dbReference type="EMBL" id="GIK06746.1"/>
    </source>
</evidence>
<organism evidence="1 2">
    <name type="scientific">Aspergillus viridinutans</name>
    <dbReference type="NCBI Taxonomy" id="75553"/>
    <lineage>
        <taxon>Eukaryota</taxon>
        <taxon>Fungi</taxon>
        <taxon>Dikarya</taxon>
        <taxon>Ascomycota</taxon>
        <taxon>Pezizomycotina</taxon>
        <taxon>Eurotiomycetes</taxon>
        <taxon>Eurotiomycetidae</taxon>
        <taxon>Eurotiales</taxon>
        <taxon>Aspergillaceae</taxon>
        <taxon>Aspergillus</taxon>
        <taxon>Aspergillus subgen. Fumigati</taxon>
    </lineage>
</organism>
<reference evidence="1 2" key="1">
    <citation type="submission" date="2021-02" db="EMBL/GenBank/DDBJ databases">
        <title>Pan-genome distribution and transcriptional activeness of fungal secondary metabolism genes in Aspergillus section Fumigati.</title>
        <authorList>
            <person name="Takahashi H."/>
            <person name="Umemura M."/>
            <person name="Ninomiya A."/>
            <person name="Kusuya Y."/>
            <person name="Urayama S."/>
            <person name="Shimizu M."/>
            <person name="Watanabe A."/>
            <person name="Kamei K."/>
            <person name="Yaguchi T."/>
            <person name="Hagiwara D."/>
        </authorList>
    </citation>
    <scope>NUCLEOTIDE SEQUENCE [LARGE SCALE GENOMIC DNA]</scope>
    <source>
        <strain evidence="1 2">IFM 47045</strain>
    </source>
</reference>
<dbReference type="GeneID" id="66930378"/>
<dbReference type="RefSeq" id="XP_043129932.1">
    <property type="nucleotide sequence ID" value="XM_043273997.1"/>
</dbReference>
<dbReference type="OrthoDB" id="5421247at2759"/>
<protein>
    <submittedName>
        <fullName evidence="1">Uncharacterized protein</fullName>
    </submittedName>
</protein>
<dbReference type="AlphaFoldDB" id="A0A9P3FA76"/>
<keyword evidence="2" id="KW-1185">Reference proteome</keyword>
<dbReference type="EMBL" id="BOPL01000011">
    <property type="protein sequence ID" value="GIK06746.1"/>
    <property type="molecule type" value="Genomic_DNA"/>
</dbReference>
<comment type="caution">
    <text evidence="1">The sequence shown here is derived from an EMBL/GenBank/DDBJ whole genome shotgun (WGS) entry which is preliminary data.</text>
</comment>
<evidence type="ECO:0000313" key="2">
    <source>
        <dbReference type="Proteomes" id="UP000710440"/>
    </source>
</evidence>
<name>A0A9P3FA76_ASPVI</name>
<sequence length="246" mass="28567">MDITRLPDDILDPALKTAAETLIQCLHTMPELRGAKVAIIGGMAVKHHLEGRRRTYVSGLKNQIYQLVLTRACILVQDVDVLLFRPDRPIDYQLMRKELVSRFSGLFKERAGPLFFKYKHTVELKKKRKAKRSYFVQVDIIPDYLPPYLPAQAITLEDVDIGHLPFVNPLDLLSYKVHCSSLRPCLRKRTQDAKDAVKLWQAYYGEEYVPLSKGQRDAIASGVDLMAEFSRNCRWRKWRLRQWVNL</sequence>
<proteinExistence type="predicted"/>
<gene>
    <name evidence="1" type="ORF">Aspvir_002396</name>
</gene>